<reference evidence="2 3" key="1">
    <citation type="submission" date="2021-03" db="EMBL/GenBank/DDBJ databases">
        <title>Sequencing the genomes of 1000 actinobacteria strains.</title>
        <authorList>
            <person name="Klenk H.-P."/>
        </authorList>
    </citation>
    <scope>NUCLEOTIDE SEQUENCE [LARGE SCALE GENOMIC DNA]</scope>
    <source>
        <strain evidence="2 3">DSM 46670</strain>
    </source>
</reference>
<dbReference type="Gene3D" id="2.160.20.80">
    <property type="entry name" value="E3 ubiquitin-protein ligase SopA"/>
    <property type="match status" value="1"/>
</dbReference>
<feature type="transmembrane region" description="Helical" evidence="1">
    <location>
        <begin position="12"/>
        <end position="32"/>
    </location>
</feature>
<name>A0ABS4TJM4_9PSEU</name>
<proteinExistence type="predicted"/>
<keyword evidence="3" id="KW-1185">Reference proteome</keyword>
<evidence type="ECO:0000313" key="3">
    <source>
        <dbReference type="Proteomes" id="UP001519332"/>
    </source>
</evidence>
<protein>
    <submittedName>
        <fullName evidence="2">Uncharacterized protein YjbI with pentapeptide repeats</fullName>
    </submittedName>
</protein>
<keyword evidence="1" id="KW-0472">Membrane</keyword>
<feature type="transmembrane region" description="Helical" evidence="1">
    <location>
        <begin position="44"/>
        <end position="63"/>
    </location>
</feature>
<comment type="caution">
    <text evidence="2">The sequence shown here is derived from an EMBL/GenBank/DDBJ whole genome shotgun (WGS) entry which is preliminary data.</text>
</comment>
<dbReference type="EMBL" id="JAGINW010000001">
    <property type="protein sequence ID" value="MBP2324113.1"/>
    <property type="molecule type" value="Genomic_DNA"/>
</dbReference>
<dbReference type="Proteomes" id="UP001519332">
    <property type="component" value="Unassembled WGS sequence"/>
</dbReference>
<accession>A0ABS4TJM4</accession>
<evidence type="ECO:0000313" key="2">
    <source>
        <dbReference type="EMBL" id="MBP2324113.1"/>
    </source>
</evidence>
<gene>
    <name evidence="2" type="ORF">JOF56_004498</name>
</gene>
<sequence length="441" mass="47841">MERSQWSWWRVAATVVAPVFGVTAIAVVVLLLTDAPDAVRTGVWFGILTGGAVALMLLARHFWRLEQTASLSEIDILERRGAEAYARAADQLGSDKAPVRLAGLYALERLAQVDGQYRQTIVNVICSYLRMPYAPPEQAGDTVGDVAERGVRIAAQRILASHLRPADAELFWSEIDLDLSGATLIDFVLANGRLRTATFDRAHFAGEISFAGTQIAADARFTNSRFVSRRADFRGTWFAARTDFTGAGFAGDTDFTGAKFNGEAVFAKVVFAGAVDFSQVAFSAAAGFRGVMFVGRSEFASAWFAAETDFSSAAFSKDAVFNGVRFDAHVEALGAFFAAHCSFRGAYVTRNADLRAARFGGNVDFTEAWFATTAMLDGGRVRVDADRSLSIWPLGWAIREPKDDTEARLADREGAWGYLIRTNSLDKPTPVKRGGAPPNAP</sequence>
<organism evidence="2 3">
    <name type="scientific">Kibdelosporangium banguiense</name>
    <dbReference type="NCBI Taxonomy" id="1365924"/>
    <lineage>
        <taxon>Bacteria</taxon>
        <taxon>Bacillati</taxon>
        <taxon>Actinomycetota</taxon>
        <taxon>Actinomycetes</taxon>
        <taxon>Pseudonocardiales</taxon>
        <taxon>Pseudonocardiaceae</taxon>
        <taxon>Kibdelosporangium</taxon>
    </lineage>
</organism>
<dbReference type="RefSeq" id="WP_209641209.1">
    <property type="nucleotide sequence ID" value="NZ_JAGINW010000001.1"/>
</dbReference>
<keyword evidence="1" id="KW-1133">Transmembrane helix</keyword>
<evidence type="ECO:0000256" key="1">
    <source>
        <dbReference type="SAM" id="Phobius"/>
    </source>
</evidence>
<keyword evidence="1" id="KW-0812">Transmembrane</keyword>